<comment type="caution">
    <text evidence="1">The sequence shown here is derived from an EMBL/GenBank/DDBJ whole genome shotgun (WGS) entry which is preliminary data.</text>
</comment>
<dbReference type="EMBL" id="WELI01000002">
    <property type="protein sequence ID" value="KAB7731797.1"/>
    <property type="molecule type" value="Genomic_DNA"/>
</dbReference>
<dbReference type="Gene3D" id="3.20.20.150">
    <property type="entry name" value="Divalent-metal-dependent TIM barrel enzymes"/>
    <property type="match status" value="1"/>
</dbReference>
<keyword evidence="2" id="KW-1185">Reference proteome</keyword>
<evidence type="ECO:0000313" key="1">
    <source>
        <dbReference type="EMBL" id="KAB7731797.1"/>
    </source>
</evidence>
<accession>A0A7J5U1Z5</accession>
<sequence length="415" mass="46656">MHTSLGHLGYCTNIHAGEHWVEHFAALQRAIPPLKNRLTPDAPLGLGLRLSDVASTELAAGTRVAELRQWLTETGCYVFTMNGFPFGGFHGVRVKDAVHKPDWTTPERVAYTNRLFTLLAQLQTGPLTTQPGISTSPLSYRHWFRWGDADARDAVFTQTTQNLLEVVTHLVKLEAETGLAMHLDLEPEPDGLLETADEFVRWFTDYLLPMGERHLAGEFGMSAAAAGEALRRHVQLCYDVCHFAVGYERPADVLTKLKAADLRVGKIQISAALKATFPAETEGREAIRQAFAGFNEPTYLHQVVARTQAGELVRFNDLPDALAQFSEAHAEWRSHFHVPIFVEDYGLLQSTQDDIREVLRLQAETPFTDQMEVETYTWEVLPEGLKLNLVDSIERELNWVRQVVNRSAEAERLSE</sequence>
<organism evidence="1 2">
    <name type="scientific">Rudanella paleaurantiibacter</name>
    <dbReference type="NCBI Taxonomy" id="2614655"/>
    <lineage>
        <taxon>Bacteria</taxon>
        <taxon>Pseudomonadati</taxon>
        <taxon>Bacteroidota</taxon>
        <taxon>Cytophagia</taxon>
        <taxon>Cytophagales</taxon>
        <taxon>Cytophagaceae</taxon>
        <taxon>Rudanella</taxon>
    </lineage>
</organism>
<dbReference type="RefSeq" id="WP_152123389.1">
    <property type="nucleotide sequence ID" value="NZ_WELI01000002.1"/>
</dbReference>
<dbReference type="Proteomes" id="UP000488299">
    <property type="component" value="Unassembled WGS sequence"/>
</dbReference>
<dbReference type="NCBIfam" id="NF035939">
    <property type="entry name" value="TIM_EboE"/>
    <property type="match status" value="1"/>
</dbReference>
<dbReference type="SUPFAM" id="SSF51658">
    <property type="entry name" value="Xylose isomerase-like"/>
    <property type="match status" value="1"/>
</dbReference>
<name>A0A7J5U1Z5_9BACT</name>
<reference evidence="1 2" key="1">
    <citation type="submission" date="2019-10" db="EMBL/GenBank/DDBJ databases">
        <title>Rudanella paleaurantiibacter sp. nov., isolated from sludge.</title>
        <authorList>
            <person name="Xu S.Q."/>
        </authorList>
    </citation>
    <scope>NUCLEOTIDE SEQUENCE [LARGE SCALE GENOMIC DNA]</scope>
    <source>
        <strain evidence="1 2">HX-22-17</strain>
    </source>
</reference>
<evidence type="ECO:0000313" key="2">
    <source>
        <dbReference type="Proteomes" id="UP000488299"/>
    </source>
</evidence>
<gene>
    <name evidence="1" type="ORF">F5984_06110</name>
</gene>
<dbReference type="AlphaFoldDB" id="A0A7J5U1Z5"/>
<protein>
    <submittedName>
        <fullName evidence="1">TIM barrel protein</fullName>
    </submittedName>
</protein>
<dbReference type="InterPro" id="IPR036237">
    <property type="entry name" value="Xyl_isomerase-like_sf"/>
</dbReference>
<proteinExistence type="predicted"/>